<protein>
    <submittedName>
        <fullName evidence="5">Winged helix-turn-helix transcriptional regulator</fullName>
    </submittedName>
</protein>
<proteinExistence type="predicted"/>
<dbReference type="Proteomes" id="UP001597237">
    <property type="component" value="Unassembled WGS sequence"/>
</dbReference>
<dbReference type="Gene3D" id="1.10.10.10">
    <property type="entry name" value="Winged helix-like DNA-binding domain superfamily/Winged helix DNA-binding domain"/>
    <property type="match status" value="1"/>
</dbReference>
<dbReference type="EMBL" id="JBHUEY010000001">
    <property type="protein sequence ID" value="MFD1781871.1"/>
    <property type="molecule type" value="Genomic_DNA"/>
</dbReference>
<comment type="caution">
    <text evidence="5">The sequence shown here is derived from an EMBL/GenBank/DDBJ whole genome shotgun (WGS) entry which is preliminary data.</text>
</comment>
<keyword evidence="6" id="KW-1185">Reference proteome</keyword>
<dbReference type="PANTHER" id="PTHR33204">
    <property type="entry name" value="TRANSCRIPTIONAL REGULATOR, MARR FAMILY"/>
    <property type="match status" value="1"/>
</dbReference>
<dbReference type="InterPro" id="IPR002577">
    <property type="entry name" value="HTH_HxlR"/>
</dbReference>
<name>A0ABW4MW89_9CAUL</name>
<feature type="domain" description="HTH hxlR-type" evidence="4">
    <location>
        <begin position="10"/>
        <end position="108"/>
    </location>
</feature>
<dbReference type="RefSeq" id="WP_377281296.1">
    <property type="nucleotide sequence ID" value="NZ_JBHRSI010000003.1"/>
</dbReference>
<dbReference type="InterPro" id="IPR036390">
    <property type="entry name" value="WH_DNA-bd_sf"/>
</dbReference>
<evidence type="ECO:0000256" key="2">
    <source>
        <dbReference type="ARBA" id="ARBA00023125"/>
    </source>
</evidence>
<dbReference type="PANTHER" id="PTHR33204:SF29">
    <property type="entry name" value="TRANSCRIPTIONAL REGULATOR"/>
    <property type="match status" value="1"/>
</dbReference>
<dbReference type="SUPFAM" id="SSF46785">
    <property type="entry name" value="Winged helix' DNA-binding domain"/>
    <property type="match status" value="1"/>
</dbReference>
<accession>A0ABW4MW89</accession>
<reference evidence="6" key="1">
    <citation type="journal article" date="2019" name="Int. J. Syst. Evol. Microbiol.">
        <title>The Global Catalogue of Microorganisms (GCM) 10K type strain sequencing project: providing services to taxonomists for standard genome sequencing and annotation.</title>
        <authorList>
            <consortium name="The Broad Institute Genomics Platform"/>
            <consortium name="The Broad Institute Genome Sequencing Center for Infectious Disease"/>
            <person name="Wu L."/>
            <person name="Ma J."/>
        </authorList>
    </citation>
    <scope>NUCLEOTIDE SEQUENCE [LARGE SCALE GENOMIC DNA]</scope>
    <source>
        <strain evidence="6">DFY28</strain>
    </source>
</reference>
<sequence>MAKPATSYACGIGPAFEVIGGKWKAVILWELRDGRRRFAQLRRAIEGVSEKMLIQQLRELERDGLVLREVFPQVPPRVEYELTDWGRRLNEALGPMADWGELYAKAHGRYPG</sequence>
<dbReference type="Pfam" id="PF01638">
    <property type="entry name" value="HxlR"/>
    <property type="match status" value="1"/>
</dbReference>
<keyword evidence="3" id="KW-0804">Transcription</keyword>
<dbReference type="InterPro" id="IPR011991">
    <property type="entry name" value="ArsR-like_HTH"/>
</dbReference>
<evidence type="ECO:0000256" key="1">
    <source>
        <dbReference type="ARBA" id="ARBA00023015"/>
    </source>
</evidence>
<dbReference type="InterPro" id="IPR036388">
    <property type="entry name" value="WH-like_DNA-bd_sf"/>
</dbReference>
<organism evidence="5 6">
    <name type="scientific">Phenylobacterium terrae</name>
    <dbReference type="NCBI Taxonomy" id="2665495"/>
    <lineage>
        <taxon>Bacteria</taxon>
        <taxon>Pseudomonadati</taxon>
        <taxon>Pseudomonadota</taxon>
        <taxon>Alphaproteobacteria</taxon>
        <taxon>Caulobacterales</taxon>
        <taxon>Caulobacteraceae</taxon>
        <taxon>Phenylobacterium</taxon>
    </lineage>
</organism>
<dbReference type="PROSITE" id="PS51118">
    <property type="entry name" value="HTH_HXLR"/>
    <property type="match status" value="1"/>
</dbReference>
<keyword evidence="1" id="KW-0805">Transcription regulation</keyword>
<evidence type="ECO:0000313" key="6">
    <source>
        <dbReference type="Proteomes" id="UP001597237"/>
    </source>
</evidence>
<evidence type="ECO:0000259" key="4">
    <source>
        <dbReference type="PROSITE" id="PS51118"/>
    </source>
</evidence>
<dbReference type="CDD" id="cd00090">
    <property type="entry name" value="HTH_ARSR"/>
    <property type="match status" value="1"/>
</dbReference>
<evidence type="ECO:0000313" key="5">
    <source>
        <dbReference type="EMBL" id="MFD1781871.1"/>
    </source>
</evidence>
<gene>
    <name evidence="5" type="ORF">ACFSC0_00560</name>
</gene>
<keyword evidence="2" id="KW-0238">DNA-binding</keyword>
<evidence type="ECO:0000256" key="3">
    <source>
        <dbReference type="ARBA" id="ARBA00023163"/>
    </source>
</evidence>